<reference evidence="2 3" key="1">
    <citation type="submission" date="2016-11" db="EMBL/GenBank/DDBJ databases">
        <authorList>
            <person name="Jaros S."/>
            <person name="Januszkiewicz K."/>
            <person name="Wedrychowicz H."/>
        </authorList>
    </citation>
    <scope>NUCLEOTIDE SEQUENCE [LARGE SCALE GENOMIC DNA]</scope>
    <source>
        <strain evidence="2 3">ATCC 23634</strain>
    </source>
</reference>
<dbReference type="RefSeq" id="WP_143145903.1">
    <property type="nucleotide sequence ID" value="NZ_FPKU01000004.1"/>
</dbReference>
<dbReference type="AlphaFoldDB" id="A0A1K2I2R1"/>
<keyword evidence="1" id="KW-0812">Transmembrane</keyword>
<proteinExistence type="predicted"/>
<keyword evidence="1" id="KW-0472">Membrane</keyword>
<accession>A0A1K2I2R1</accession>
<sequence length="154" mass="16728">MRQEISSNRADFARCMVAPDNRSTRAKVRKFARLNDLLWHVVAYLAVLAFASAEAAHAQMSDQMSGIGTWACADFIQNVGETDVQIAAHGFVIGFVSGLNVAQIVDGKPYYSLQGVGMLESLAPVLEFCRSNPRQPLIAGADALLLTLSKKMAR</sequence>
<organism evidence="2 3">
    <name type="scientific">Devosia enhydra</name>
    <dbReference type="NCBI Taxonomy" id="665118"/>
    <lineage>
        <taxon>Bacteria</taxon>
        <taxon>Pseudomonadati</taxon>
        <taxon>Pseudomonadota</taxon>
        <taxon>Alphaproteobacteria</taxon>
        <taxon>Hyphomicrobiales</taxon>
        <taxon>Devosiaceae</taxon>
        <taxon>Devosia</taxon>
    </lineage>
</organism>
<protein>
    <submittedName>
        <fullName evidence="2">Uncharacterized protein</fullName>
    </submittedName>
</protein>
<gene>
    <name evidence="2" type="ORF">SAMN02983003_3854</name>
</gene>
<dbReference type="EMBL" id="FPKU01000004">
    <property type="protein sequence ID" value="SFZ86661.1"/>
    <property type="molecule type" value="Genomic_DNA"/>
</dbReference>
<evidence type="ECO:0000256" key="1">
    <source>
        <dbReference type="SAM" id="Phobius"/>
    </source>
</evidence>
<keyword evidence="1" id="KW-1133">Transmembrane helix</keyword>
<keyword evidence="3" id="KW-1185">Reference proteome</keyword>
<evidence type="ECO:0000313" key="2">
    <source>
        <dbReference type="EMBL" id="SFZ86661.1"/>
    </source>
</evidence>
<name>A0A1K2I2R1_9HYPH</name>
<evidence type="ECO:0000313" key="3">
    <source>
        <dbReference type="Proteomes" id="UP000183447"/>
    </source>
</evidence>
<dbReference type="Proteomes" id="UP000183447">
    <property type="component" value="Unassembled WGS sequence"/>
</dbReference>
<feature type="transmembrane region" description="Helical" evidence="1">
    <location>
        <begin position="37"/>
        <end position="56"/>
    </location>
</feature>